<evidence type="ECO:0000256" key="2">
    <source>
        <dbReference type="ARBA" id="ARBA00008806"/>
    </source>
</evidence>
<keyword evidence="6 7" id="KW-0472">Membrane</keyword>
<dbReference type="PANTHER" id="PTHR37937:SF1">
    <property type="entry name" value="CONJUGATIVE TRANSFER: DNA TRANSPORT"/>
    <property type="match status" value="1"/>
</dbReference>
<dbReference type="Pfam" id="PF02534">
    <property type="entry name" value="T4SS-DNA_transf"/>
    <property type="match status" value="1"/>
</dbReference>
<keyword evidence="4 7" id="KW-0812">Transmembrane</keyword>
<dbReference type="EMBL" id="WVTJ01000024">
    <property type="protein sequence ID" value="MXS53428.1"/>
    <property type="molecule type" value="Genomic_DNA"/>
</dbReference>
<dbReference type="Gene3D" id="3.40.50.300">
    <property type="entry name" value="P-loop containing nucleotide triphosphate hydrolases"/>
    <property type="match status" value="1"/>
</dbReference>
<protein>
    <submittedName>
        <fullName evidence="8">Type IV secretory system conjugative DNA transfer family protein</fullName>
    </submittedName>
</protein>
<comment type="similarity">
    <text evidence="2">Belongs to the VirD4/TraG family.</text>
</comment>
<accession>A0AAP6RIB0</accession>
<evidence type="ECO:0000313" key="8">
    <source>
        <dbReference type="EMBL" id="MXS53428.1"/>
    </source>
</evidence>
<evidence type="ECO:0000256" key="5">
    <source>
        <dbReference type="ARBA" id="ARBA00022989"/>
    </source>
</evidence>
<keyword evidence="5 7" id="KW-1133">Transmembrane helix</keyword>
<dbReference type="InterPro" id="IPR027417">
    <property type="entry name" value="P-loop_NTPase"/>
</dbReference>
<proteinExistence type="inferred from homology"/>
<feature type="transmembrane region" description="Helical" evidence="7">
    <location>
        <begin position="89"/>
        <end position="108"/>
    </location>
</feature>
<evidence type="ECO:0000256" key="3">
    <source>
        <dbReference type="ARBA" id="ARBA00022475"/>
    </source>
</evidence>
<name>A0AAP6RIB0_ENTFL</name>
<dbReference type="InterPro" id="IPR051539">
    <property type="entry name" value="T4SS-coupling_protein"/>
</dbReference>
<dbReference type="InterPro" id="IPR003688">
    <property type="entry name" value="TraG/VirD4"/>
</dbReference>
<evidence type="ECO:0000313" key="9">
    <source>
        <dbReference type="Proteomes" id="UP000429730"/>
    </source>
</evidence>
<evidence type="ECO:0000256" key="4">
    <source>
        <dbReference type="ARBA" id="ARBA00022692"/>
    </source>
</evidence>
<sequence length="850" mass="98636">MEGINQVMKKKEKGKFKKKNYEKAKQNNLRFLADKRFLIPAMIFLFLTEIIVGNWLLQNIFSLLKSNLFSIQWVEFKETLFYYPLSEYLFAYILLFIASILSTSIIAYRMYTSFRSLEEEHVQGTMDFESTEGMDKQYPTVEVHPFTKTEDFYDGKPGYPVGRKPKTMKQKAEGTFSLYVDTTDSNTITLAGTRQGKGIYFVDTFIDILTRARLIANRASFVMTATKGDEPRKWYNTLKRRGYRIRIANVVNPYYSDPIPALAVFNNYYRHYKRLKKESVGLKEKGKASERLNVSIKAEQQLSNAEKIIKQVAFSYFREVNEGKDGGFWTKACRSLFMSVGLALADQEYEENETSKVNPYTIYNVVNDMQRRRIKENSHEFLKKYSNDENELQRLLAEYENKSELDVFFGELPRTHPAKRHYDAIFASAPAHVTLGNIITHFDGDLEPFLMTLNAKMTAIDDGFDMELVGFDREQPTAVFVMLSDADTSNNQLGVMYLEQIYQVLLNRCNLEDDSQCYRDVHFIYEEGGNLGVAISDLARKWTAGLSRRLFSHLVLQDIQQLSSLYDEDTKDIILGNTGNLAYIRTGSESTNKYISGRLGDRSNYSKTRHKDPLSIKSTETESTERIDLLASFELERLREGESVILRINKHRDLEGNPIYQYPIYNTYENDTNLIPFYKFRKLDKVSWEEIPVNNQFMEIELEDLNWKLQPGKIIDQQKQVIPQIPTYKKPERRKDSNSITPKEQIAKKEVKSVFSTEKYAKEAKFLEDMYGDKLEHLVINVFSVEQQKRLIALIQMTGEKEPQSFAELERVSKTGNVRSYISCILSSFGQGAVNMVVQQLKEWRNSNEF</sequence>
<dbReference type="CDD" id="cd01127">
    <property type="entry name" value="TrwB_TraG_TraD_VirD4"/>
    <property type="match status" value="1"/>
</dbReference>
<feature type="transmembrane region" description="Helical" evidence="7">
    <location>
        <begin position="37"/>
        <end position="57"/>
    </location>
</feature>
<keyword evidence="3" id="KW-1003">Cell membrane</keyword>
<evidence type="ECO:0000256" key="7">
    <source>
        <dbReference type="SAM" id="Phobius"/>
    </source>
</evidence>
<evidence type="ECO:0000256" key="1">
    <source>
        <dbReference type="ARBA" id="ARBA00004651"/>
    </source>
</evidence>
<dbReference type="GO" id="GO:0005886">
    <property type="term" value="C:plasma membrane"/>
    <property type="evidence" value="ECO:0007669"/>
    <property type="project" value="UniProtKB-SubCell"/>
</dbReference>
<dbReference type="Proteomes" id="UP000429730">
    <property type="component" value="Unassembled WGS sequence"/>
</dbReference>
<comment type="subcellular location">
    <subcellularLocation>
        <location evidence="1">Cell membrane</location>
        <topology evidence="1">Multi-pass membrane protein</topology>
    </subcellularLocation>
</comment>
<dbReference type="AlphaFoldDB" id="A0AAP6RIB0"/>
<reference evidence="8 9" key="1">
    <citation type="submission" date="2019-04" db="EMBL/GenBank/DDBJ databases">
        <title>Step-wise assembly of the neonatal virome modulated by breast feeding.</title>
        <authorList>
            <person name="Liang G."/>
            <person name="Bushman F."/>
        </authorList>
    </citation>
    <scope>NUCLEOTIDE SEQUENCE [LARGE SCALE GENOMIC DNA]</scope>
    <source>
        <strain evidence="8 9">E3754</strain>
    </source>
</reference>
<dbReference type="SUPFAM" id="SSF52540">
    <property type="entry name" value="P-loop containing nucleoside triphosphate hydrolases"/>
    <property type="match status" value="1"/>
</dbReference>
<gene>
    <name evidence="8" type="ORF">GTI81_11945</name>
</gene>
<organism evidence="8 9">
    <name type="scientific">Enterococcus faecalis</name>
    <name type="common">Streptococcus faecalis</name>
    <dbReference type="NCBI Taxonomy" id="1351"/>
    <lineage>
        <taxon>Bacteria</taxon>
        <taxon>Bacillati</taxon>
        <taxon>Bacillota</taxon>
        <taxon>Bacilli</taxon>
        <taxon>Lactobacillales</taxon>
        <taxon>Enterococcaceae</taxon>
        <taxon>Enterococcus</taxon>
    </lineage>
</organism>
<dbReference type="PANTHER" id="PTHR37937">
    <property type="entry name" value="CONJUGATIVE TRANSFER: DNA TRANSPORT"/>
    <property type="match status" value="1"/>
</dbReference>
<comment type="caution">
    <text evidence="8">The sequence shown here is derived from an EMBL/GenBank/DDBJ whole genome shotgun (WGS) entry which is preliminary data.</text>
</comment>
<evidence type="ECO:0000256" key="6">
    <source>
        <dbReference type="ARBA" id="ARBA00023136"/>
    </source>
</evidence>